<proteinExistence type="predicted"/>
<accession>A0A2K2AGD4</accession>
<evidence type="ECO:0000313" key="2">
    <source>
        <dbReference type="EMBL" id="PNT36599.1"/>
    </source>
</evidence>
<evidence type="ECO:0000313" key="3">
    <source>
        <dbReference type="Proteomes" id="UP000006729"/>
    </source>
</evidence>
<name>A0A2K2AGD4_POPTR</name>
<reference evidence="2 3" key="1">
    <citation type="journal article" date="2006" name="Science">
        <title>The genome of black cottonwood, Populus trichocarpa (Torr. &amp; Gray).</title>
        <authorList>
            <person name="Tuskan G.A."/>
            <person name="Difazio S."/>
            <person name="Jansson S."/>
            <person name="Bohlmann J."/>
            <person name="Grigoriev I."/>
            <person name="Hellsten U."/>
            <person name="Putnam N."/>
            <person name="Ralph S."/>
            <person name="Rombauts S."/>
            <person name="Salamov A."/>
            <person name="Schein J."/>
            <person name="Sterck L."/>
            <person name="Aerts A."/>
            <person name="Bhalerao R.R."/>
            <person name="Bhalerao R.P."/>
            <person name="Blaudez D."/>
            <person name="Boerjan W."/>
            <person name="Brun A."/>
            <person name="Brunner A."/>
            <person name="Busov V."/>
            <person name="Campbell M."/>
            <person name="Carlson J."/>
            <person name="Chalot M."/>
            <person name="Chapman J."/>
            <person name="Chen G.L."/>
            <person name="Cooper D."/>
            <person name="Coutinho P.M."/>
            <person name="Couturier J."/>
            <person name="Covert S."/>
            <person name="Cronk Q."/>
            <person name="Cunningham R."/>
            <person name="Davis J."/>
            <person name="Degroeve S."/>
            <person name="Dejardin A."/>
            <person name="Depamphilis C."/>
            <person name="Detter J."/>
            <person name="Dirks B."/>
            <person name="Dubchak I."/>
            <person name="Duplessis S."/>
            <person name="Ehlting J."/>
            <person name="Ellis B."/>
            <person name="Gendler K."/>
            <person name="Goodstein D."/>
            <person name="Gribskov M."/>
            <person name="Grimwood J."/>
            <person name="Groover A."/>
            <person name="Gunter L."/>
            <person name="Hamberger B."/>
            <person name="Heinze B."/>
            <person name="Helariutta Y."/>
            <person name="Henrissat B."/>
            <person name="Holligan D."/>
            <person name="Holt R."/>
            <person name="Huang W."/>
            <person name="Islam-Faridi N."/>
            <person name="Jones S."/>
            <person name="Jones-Rhoades M."/>
            <person name="Jorgensen R."/>
            <person name="Joshi C."/>
            <person name="Kangasjarvi J."/>
            <person name="Karlsson J."/>
            <person name="Kelleher C."/>
            <person name="Kirkpatrick R."/>
            <person name="Kirst M."/>
            <person name="Kohler A."/>
            <person name="Kalluri U."/>
            <person name="Larimer F."/>
            <person name="Leebens-Mack J."/>
            <person name="Leple J.C."/>
            <person name="Locascio P."/>
            <person name="Lou Y."/>
            <person name="Lucas S."/>
            <person name="Martin F."/>
            <person name="Montanini B."/>
            <person name="Napoli C."/>
            <person name="Nelson D.R."/>
            <person name="Nelson C."/>
            <person name="Nieminen K."/>
            <person name="Nilsson O."/>
            <person name="Pereda V."/>
            <person name="Peter G."/>
            <person name="Philippe R."/>
            <person name="Pilate G."/>
            <person name="Poliakov A."/>
            <person name="Razumovskaya J."/>
            <person name="Richardson P."/>
            <person name="Rinaldi C."/>
            <person name="Ritland K."/>
            <person name="Rouze P."/>
            <person name="Ryaboy D."/>
            <person name="Schmutz J."/>
            <person name="Schrader J."/>
            <person name="Segerman B."/>
            <person name="Shin H."/>
            <person name="Siddiqui A."/>
            <person name="Sterky F."/>
            <person name="Terry A."/>
            <person name="Tsai C.J."/>
            <person name="Uberbacher E."/>
            <person name="Unneberg P."/>
            <person name="Vahala J."/>
            <person name="Wall K."/>
            <person name="Wessler S."/>
            <person name="Yang G."/>
            <person name="Yin T."/>
            <person name="Douglas C."/>
            <person name="Marra M."/>
            <person name="Sandberg G."/>
            <person name="Van de Peer Y."/>
            <person name="Rokhsar D."/>
        </authorList>
    </citation>
    <scope>NUCLEOTIDE SEQUENCE [LARGE SCALE GENOMIC DNA]</scope>
    <source>
        <strain evidence="3">cv. Nisqually</strain>
    </source>
</reference>
<evidence type="ECO:0000256" key="1">
    <source>
        <dbReference type="SAM" id="MobiDB-lite"/>
    </source>
</evidence>
<dbReference type="Proteomes" id="UP000006729">
    <property type="component" value="Chromosome 5"/>
</dbReference>
<dbReference type="InParanoid" id="A0A2K2AGD4"/>
<keyword evidence="3" id="KW-1185">Reference proteome</keyword>
<dbReference type="AlphaFoldDB" id="A0A2K2AGD4"/>
<sequence>MQQTAKKCIPKQGRGDGTGKSKTWRKSNTSKVINQSITQGHHIDAAKILLVSFLIKKAPNYMKHYGTKQGRRRRWEKLTVFVFK</sequence>
<dbReference type="EMBL" id="CM009294">
    <property type="protein sequence ID" value="PNT36599.1"/>
    <property type="molecule type" value="Genomic_DNA"/>
</dbReference>
<gene>
    <name evidence="2" type="ORF">POPTR_005G137200</name>
</gene>
<protein>
    <submittedName>
        <fullName evidence="2">Uncharacterized protein</fullName>
    </submittedName>
</protein>
<feature type="region of interest" description="Disordered" evidence="1">
    <location>
        <begin position="1"/>
        <end position="30"/>
    </location>
</feature>
<organism evidence="2 3">
    <name type="scientific">Populus trichocarpa</name>
    <name type="common">Western balsam poplar</name>
    <name type="synonym">Populus balsamifera subsp. trichocarpa</name>
    <dbReference type="NCBI Taxonomy" id="3694"/>
    <lineage>
        <taxon>Eukaryota</taxon>
        <taxon>Viridiplantae</taxon>
        <taxon>Streptophyta</taxon>
        <taxon>Embryophyta</taxon>
        <taxon>Tracheophyta</taxon>
        <taxon>Spermatophyta</taxon>
        <taxon>Magnoliopsida</taxon>
        <taxon>eudicotyledons</taxon>
        <taxon>Gunneridae</taxon>
        <taxon>Pentapetalae</taxon>
        <taxon>rosids</taxon>
        <taxon>fabids</taxon>
        <taxon>Malpighiales</taxon>
        <taxon>Salicaceae</taxon>
        <taxon>Saliceae</taxon>
        <taxon>Populus</taxon>
    </lineage>
</organism>